<proteinExistence type="predicted"/>
<comment type="caution">
    <text evidence="1">The sequence shown here is derived from an EMBL/GenBank/DDBJ whole genome shotgun (WGS) entry which is preliminary data.</text>
</comment>
<protein>
    <submittedName>
        <fullName evidence="1">Uncharacterized protein</fullName>
    </submittedName>
</protein>
<gene>
    <name evidence="1" type="ORF">RJN63_26185</name>
</gene>
<dbReference type="EMBL" id="JAVRAA010000021">
    <property type="protein sequence ID" value="MDT0340347.1"/>
    <property type="molecule type" value="Genomic_DNA"/>
</dbReference>
<organism evidence="1">
    <name type="scientific">Herbaspirillum huttiense subsp. nephrolepidis</name>
    <dbReference type="NCBI Taxonomy" id="3075126"/>
    <lineage>
        <taxon>Bacteria</taxon>
        <taxon>Pseudomonadati</taxon>
        <taxon>Pseudomonadota</taxon>
        <taxon>Betaproteobacteria</taxon>
        <taxon>Burkholderiales</taxon>
        <taxon>Oxalobacteraceae</taxon>
        <taxon>Herbaspirillum</taxon>
    </lineage>
</organism>
<name>A0AAE4K8Z5_9BURK</name>
<reference evidence="1" key="1">
    <citation type="submission" date="2023-02" db="EMBL/GenBank/DDBJ databases">
        <title>Description of Herbaspirillum huttiense subsp. nephrolepsisexaltata and Herbaspirillum huttiense subsp. lycopersicon.</title>
        <authorList>
            <person name="Poudel M."/>
            <person name="Sharma A."/>
            <person name="Goss E."/>
            <person name="Tapia J.H."/>
            <person name="Harmon C.M."/>
            <person name="Jones J.B."/>
        </authorList>
    </citation>
    <scope>NUCLEOTIDE SEQUENCE</scope>
    <source>
        <strain evidence="1">NC40101</strain>
    </source>
</reference>
<evidence type="ECO:0000313" key="1">
    <source>
        <dbReference type="EMBL" id="MDT0340347.1"/>
    </source>
</evidence>
<accession>A0AAE4K8Z5</accession>
<dbReference type="AlphaFoldDB" id="A0AAE4K8Z5"/>
<sequence length="51" mass="5951">MKNFTQKCLIYRAGRTSSALNARCHDPADRPLKQYEKFMDFWFTLPADPVA</sequence>